<dbReference type="PROSITE" id="PS51898">
    <property type="entry name" value="TYR_RECOMBINASE"/>
    <property type="match status" value="1"/>
</dbReference>
<feature type="domain" description="Tyr recombinase" evidence="6">
    <location>
        <begin position="157"/>
        <end position="346"/>
    </location>
</feature>
<dbReference type="InterPro" id="IPR050090">
    <property type="entry name" value="Tyrosine_recombinase_XerCD"/>
</dbReference>
<dbReference type="InterPro" id="IPR010998">
    <property type="entry name" value="Integrase_recombinase_N"/>
</dbReference>
<dbReference type="PANTHER" id="PTHR30349">
    <property type="entry name" value="PHAGE INTEGRASE-RELATED"/>
    <property type="match status" value="1"/>
</dbReference>
<comment type="caution">
    <text evidence="9">The sequence shown here is derived from an EMBL/GenBank/DDBJ whole genome shotgun (WGS) entry which is preliminary data.</text>
</comment>
<evidence type="ECO:0000313" key="11">
    <source>
        <dbReference type="Proteomes" id="UP000522688"/>
    </source>
</evidence>
<accession>A0A7W3JH28</accession>
<reference evidence="9 11" key="2">
    <citation type="submission" date="2020-07" db="EMBL/GenBank/DDBJ databases">
        <title>Sequencing the genomes of 1000 actinobacteria strains.</title>
        <authorList>
            <person name="Klenk H.-P."/>
        </authorList>
    </citation>
    <scope>NUCLEOTIDE SEQUENCE [LARGE SCALE GENOMIC DNA]</scope>
    <source>
        <strain evidence="9 11">DSM 10309</strain>
    </source>
</reference>
<evidence type="ECO:0000313" key="8">
    <source>
        <dbReference type="EMBL" id="GEK82291.1"/>
    </source>
</evidence>
<dbReference type="AlphaFoldDB" id="A0A7W3JH28"/>
<dbReference type="GO" id="GO:0015074">
    <property type="term" value="P:DNA integration"/>
    <property type="evidence" value="ECO:0007669"/>
    <property type="project" value="InterPro"/>
</dbReference>
<dbReference type="CDD" id="cd01189">
    <property type="entry name" value="INT_ICEBs1_C_like"/>
    <property type="match status" value="1"/>
</dbReference>
<dbReference type="EMBL" id="BJUV01000004">
    <property type="protein sequence ID" value="GEK82291.1"/>
    <property type="molecule type" value="Genomic_DNA"/>
</dbReference>
<dbReference type="InterPro" id="IPR002104">
    <property type="entry name" value="Integrase_catalytic"/>
</dbReference>
<dbReference type="PANTHER" id="PTHR30349:SF64">
    <property type="entry name" value="PROPHAGE INTEGRASE INTD-RELATED"/>
    <property type="match status" value="1"/>
</dbReference>
<gene>
    <name evidence="9" type="ORF">FB463_000918</name>
    <name evidence="8" type="ORF">FFA01_06000</name>
</gene>
<keyword evidence="2 4" id="KW-0238">DNA-binding</keyword>
<dbReference type="RefSeq" id="WP_146852850.1">
    <property type="nucleotide sequence ID" value="NZ_BAAAHR010000002.1"/>
</dbReference>
<evidence type="ECO:0000256" key="4">
    <source>
        <dbReference type="PROSITE-ProRule" id="PRU01248"/>
    </source>
</evidence>
<evidence type="ECO:0000256" key="3">
    <source>
        <dbReference type="ARBA" id="ARBA00023172"/>
    </source>
</evidence>
<dbReference type="InterPro" id="IPR044068">
    <property type="entry name" value="CB"/>
</dbReference>
<dbReference type="OrthoDB" id="1822491at2"/>
<sequence>MASIQKRPSGKWRARYRDEQGKEHSRHFDRKVDAQQHLDKVTASLLTGTYVDPQSGKVTLESFFADWSSRQVWAPATLRTARNAVKGCTFRDVPLDRVRRSHVESWVKAMTLTMQPSTISTRMRFIRGVLRGAVRDQVLAADPSAGVVLPRQRRAEHRMSIPTSDQVGWLLDAVEEAYRPFIAVCAFAGLRIGEAAGLQVGDIDFLRRTLHVQRQAQNNGGVTEVSPPKSGSERVVSIPDELVTLIAQHLERLGTFGDDGWLFPGAPPTPASLRYWFGRAAAAAAAGVTGISPHDLRHYFASGLIASGCDVVTVQRALGHAQATVTLNTYAHLWPTAEDRTRTAAAGLMRAALEPLADPLRTGESAAAAEASK</sequence>
<feature type="region of interest" description="Disordered" evidence="5">
    <location>
        <begin position="1"/>
        <end position="28"/>
    </location>
</feature>
<protein>
    <submittedName>
        <fullName evidence="8 9">Integrase</fullName>
    </submittedName>
</protein>
<evidence type="ECO:0000256" key="2">
    <source>
        <dbReference type="ARBA" id="ARBA00023125"/>
    </source>
</evidence>
<dbReference type="SUPFAM" id="SSF56349">
    <property type="entry name" value="DNA breaking-rejoining enzymes"/>
    <property type="match status" value="1"/>
</dbReference>
<dbReference type="Pfam" id="PF00589">
    <property type="entry name" value="Phage_integrase"/>
    <property type="match status" value="1"/>
</dbReference>
<evidence type="ECO:0000256" key="5">
    <source>
        <dbReference type="SAM" id="MobiDB-lite"/>
    </source>
</evidence>
<dbReference type="PROSITE" id="PS51900">
    <property type="entry name" value="CB"/>
    <property type="match status" value="1"/>
</dbReference>
<dbReference type="Proteomes" id="UP000321154">
    <property type="component" value="Unassembled WGS sequence"/>
</dbReference>
<evidence type="ECO:0000259" key="6">
    <source>
        <dbReference type="PROSITE" id="PS51898"/>
    </source>
</evidence>
<comment type="similarity">
    <text evidence="1">Belongs to the 'phage' integrase family.</text>
</comment>
<evidence type="ECO:0000313" key="9">
    <source>
        <dbReference type="EMBL" id="MBA8812694.1"/>
    </source>
</evidence>
<feature type="domain" description="Core-binding (CB)" evidence="7">
    <location>
        <begin position="58"/>
        <end position="134"/>
    </location>
</feature>
<name>A0A7W3JH28_9MICO</name>
<dbReference type="Gene3D" id="1.10.443.10">
    <property type="entry name" value="Intergrase catalytic core"/>
    <property type="match status" value="1"/>
</dbReference>
<evidence type="ECO:0000259" key="7">
    <source>
        <dbReference type="PROSITE" id="PS51900"/>
    </source>
</evidence>
<dbReference type="Gene3D" id="1.10.150.130">
    <property type="match status" value="1"/>
</dbReference>
<dbReference type="Pfam" id="PF26003">
    <property type="entry name" value="Integrase_N_phage"/>
    <property type="match status" value="1"/>
</dbReference>
<evidence type="ECO:0000256" key="1">
    <source>
        <dbReference type="ARBA" id="ARBA00008857"/>
    </source>
</evidence>
<evidence type="ECO:0000313" key="10">
    <source>
        <dbReference type="Proteomes" id="UP000321154"/>
    </source>
</evidence>
<keyword evidence="10" id="KW-1185">Reference proteome</keyword>
<dbReference type="Proteomes" id="UP000522688">
    <property type="component" value="Unassembled WGS sequence"/>
</dbReference>
<dbReference type="InterPro" id="IPR011010">
    <property type="entry name" value="DNA_brk_join_enz"/>
</dbReference>
<proteinExistence type="inferred from homology"/>
<dbReference type="InterPro" id="IPR013762">
    <property type="entry name" value="Integrase-like_cat_sf"/>
</dbReference>
<dbReference type="InterPro" id="IPR058717">
    <property type="entry name" value="Phage_L5_Integrase_N"/>
</dbReference>
<dbReference type="EMBL" id="JACGWW010000001">
    <property type="protein sequence ID" value="MBA8812694.1"/>
    <property type="molecule type" value="Genomic_DNA"/>
</dbReference>
<organism evidence="9 11">
    <name type="scientific">Frigoribacterium faeni</name>
    <dbReference type="NCBI Taxonomy" id="145483"/>
    <lineage>
        <taxon>Bacteria</taxon>
        <taxon>Bacillati</taxon>
        <taxon>Actinomycetota</taxon>
        <taxon>Actinomycetes</taxon>
        <taxon>Micrococcales</taxon>
        <taxon>Microbacteriaceae</taxon>
        <taxon>Frigoribacterium</taxon>
    </lineage>
</organism>
<dbReference type="GO" id="GO:0003677">
    <property type="term" value="F:DNA binding"/>
    <property type="evidence" value="ECO:0007669"/>
    <property type="project" value="UniProtKB-UniRule"/>
</dbReference>
<dbReference type="GO" id="GO:0006310">
    <property type="term" value="P:DNA recombination"/>
    <property type="evidence" value="ECO:0007669"/>
    <property type="project" value="UniProtKB-KW"/>
</dbReference>
<reference evidence="8 10" key="1">
    <citation type="submission" date="2019-07" db="EMBL/GenBank/DDBJ databases">
        <title>Whole genome shotgun sequence of Frigoribacterium faeni NBRC 103066.</title>
        <authorList>
            <person name="Hosoyama A."/>
            <person name="Uohara A."/>
            <person name="Ohji S."/>
            <person name="Ichikawa N."/>
        </authorList>
    </citation>
    <scope>NUCLEOTIDE SEQUENCE [LARGE SCALE GENOMIC DNA]</scope>
    <source>
        <strain evidence="8 10">NBRC 103066</strain>
    </source>
</reference>
<keyword evidence="3" id="KW-0233">DNA recombination</keyword>